<gene>
    <name evidence="4" type="ORF">A3B35_03720</name>
</gene>
<feature type="domain" description="AMP-dependent synthetase/ligase" evidence="3">
    <location>
        <begin position="20"/>
        <end position="377"/>
    </location>
</feature>
<reference evidence="4 5" key="1">
    <citation type="journal article" date="2016" name="Nat. Commun.">
        <title>Thousands of microbial genomes shed light on interconnected biogeochemical processes in an aquifer system.</title>
        <authorList>
            <person name="Anantharaman K."/>
            <person name="Brown C.T."/>
            <person name="Hug L.A."/>
            <person name="Sharon I."/>
            <person name="Castelle C.J."/>
            <person name="Probst A.J."/>
            <person name="Thomas B.C."/>
            <person name="Singh A."/>
            <person name="Wilkins M.J."/>
            <person name="Karaoz U."/>
            <person name="Brodie E.L."/>
            <person name="Williams K.H."/>
            <person name="Hubbard S.S."/>
            <person name="Banfield J.F."/>
        </authorList>
    </citation>
    <scope>NUCLEOTIDE SEQUENCE [LARGE SCALE GENOMIC DNA]</scope>
</reference>
<dbReference type="EMBL" id="MFMC01000044">
    <property type="protein sequence ID" value="OGG76703.1"/>
    <property type="molecule type" value="Genomic_DNA"/>
</dbReference>
<dbReference type="InterPro" id="IPR042099">
    <property type="entry name" value="ANL_N_sf"/>
</dbReference>
<comment type="similarity">
    <text evidence="1">Belongs to the ATP-dependent AMP-binding enzyme family.</text>
</comment>
<dbReference type="InterPro" id="IPR000873">
    <property type="entry name" value="AMP-dep_synth/lig_dom"/>
</dbReference>
<proteinExistence type="inferred from homology"/>
<evidence type="ECO:0000256" key="1">
    <source>
        <dbReference type="ARBA" id="ARBA00006432"/>
    </source>
</evidence>
<dbReference type="PANTHER" id="PTHR43201:SF5">
    <property type="entry name" value="MEDIUM-CHAIN ACYL-COA LIGASE ACSF2, MITOCHONDRIAL"/>
    <property type="match status" value="1"/>
</dbReference>
<dbReference type="Pfam" id="PF00501">
    <property type="entry name" value="AMP-binding"/>
    <property type="match status" value="1"/>
</dbReference>
<evidence type="ECO:0000313" key="5">
    <source>
        <dbReference type="Proteomes" id="UP000177215"/>
    </source>
</evidence>
<dbReference type="PANTHER" id="PTHR43201">
    <property type="entry name" value="ACYL-COA SYNTHETASE"/>
    <property type="match status" value="1"/>
</dbReference>
<accession>A0A1F6EST8</accession>
<dbReference type="InterPro" id="IPR045851">
    <property type="entry name" value="AMP-bd_C_sf"/>
</dbReference>
<dbReference type="STRING" id="1798515.A3B35_03720"/>
<dbReference type="InterPro" id="IPR020845">
    <property type="entry name" value="AMP-binding_CS"/>
</dbReference>
<dbReference type="SUPFAM" id="SSF56801">
    <property type="entry name" value="Acetyl-CoA synthetase-like"/>
    <property type="match status" value="1"/>
</dbReference>
<organism evidence="4 5">
    <name type="scientific">Candidatus Kaiserbacteria bacterium RIFCSPLOWO2_01_FULL_54_24</name>
    <dbReference type="NCBI Taxonomy" id="1798515"/>
    <lineage>
        <taxon>Bacteria</taxon>
        <taxon>Candidatus Kaiseribacteriota</taxon>
    </lineage>
</organism>
<dbReference type="Gene3D" id="3.40.630.30">
    <property type="match status" value="1"/>
</dbReference>
<comment type="caution">
    <text evidence="4">The sequence shown here is derived from an EMBL/GenBank/DDBJ whole genome shotgun (WGS) entry which is preliminary data.</text>
</comment>
<evidence type="ECO:0000259" key="3">
    <source>
        <dbReference type="Pfam" id="PF00501"/>
    </source>
</evidence>
<evidence type="ECO:0000313" key="4">
    <source>
        <dbReference type="EMBL" id="OGG76703.1"/>
    </source>
</evidence>
<keyword evidence="2" id="KW-0436">Ligase</keyword>
<dbReference type="PROSITE" id="PS00455">
    <property type="entry name" value="AMP_BINDING"/>
    <property type="match status" value="1"/>
</dbReference>
<name>A0A1F6EST8_9BACT</name>
<dbReference type="AlphaFoldDB" id="A0A1F6EST8"/>
<dbReference type="GO" id="GO:0006631">
    <property type="term" value="P:fatty acid metabolic process"/>
    <property type="evidence" value="ECO:0007669"/>
    <property type="project" value="TreeGrafter"/>
</dbReference>
<sequence>MHMSVSLPIKSLREHIAALAQKYSDNAALVGCDEEGNVRQRLTYRELSRSLELAAAYLADLGLKKGDRVALAFKNSPELLVLSWAAWASGVVSVPMDTKRDTGEQYQYKLNLNKVRVLIAQAGVLKDIEGKYLKGIEVVDFIGFPEYREIVSPDMWETGLSYPALVLFTSGTTGHPKGAMLSLENLIVNADGIRQWLKFTADDTFLVNLPLHHINSTTFCLSTLLAGGTIAIPPNYSNSHFWQQVAATGATVTSIVQSILFDQLTRGREYEEVKDNCKLRRIQIGSAPVIAQSVQEFRKKYGIPLYQGYGQTETALRVAGVPMGLPEKLYERLVDENSIGSPMPWADLQISDETGKFLGEGEEGELVVKGPAIMEGYVGGEPAFRDGYFLTGDVGLFRIIDGQKYYYLKGRKREIIIKGGINISPIAVENALKKISSDIEQVHVVAVADERYGEEAGAVISWKKDAHEASAKRRLKCSLLFGTPHLSAYETPKYISALPVEDLPMTSTGKVQRSVLRDTLPYERFESIFGLIKTPELRFTVLHRYSRWLVPSYELYKKCWGDLSSEQRQYEKDVPKQLIVLSAKPDDSLQGQVAIIRTSLSEQELLKVKYAELLSPETLDPQGDALVCISICSADFKPKPIPQVGATPGADVVREYLKGGNDPVMRFHEKAKGGMREGARLVDVIPGGRPEDRSACGYNMLLEYPEPKDVAITQGAPVSNQLIEIALLLAQDLGIKHVYAYSRPGGLAQYLSKRVR</sequence>
<protein>
    <recommendedName>
        <fullName evidence="3">AMP-dependent synthetase/ligase domain-containing protein</fullName>
    </recommendedName>
</protein>
<evidence type="ECO:0000256" key="2">
    <source>
        <dbReference type="ARBA" id="ARBA00022598"/>
    </source>
</evidence>
<dbReference type="Proteomes" id="UP000177215">
    <property type="component" value="Unassembled WGS sequence"/>
</dbReference>
<dbReference type="Gene3D" id="3.30.300.30">
    <property type="match status" value="1"/>
</dbReference>
<dbReference type="GO" id="GO:0031956">
    <property type="term" value="F:medium-chain fatty acid-CoA ligase activity"/>
    <property type="evidence" value="ECO:0007669"/>
    <property type="project" value="TreeGrafter"/>
</dbReference>
<dbReference type="Gene3D" id="3.40.50.12780">
    <property type="entry name" value="N-terminal domain of ligase-like"/>
    <property type="match status" value="1"/>
</dbReference>